<dbReference type="EMBL" id="CP097504">
    <property type="protein sequence ID" value="URD89034.1"/>
    <property type="molecule type" value="Genomic_DNA"/>
</dbReference>
<gene>
    <name evidence="8" type="ORF">MUK42_27309</name>
</gene>
<dbReference type="Proteomes" id="UP001055439">
    <property type="component" value="Chromosome 2"/>
</dbReference>
<feature type="transmembrane region" description="Helical" evidence="7">
    <location>
        <begin position="163"/>
        <end position="184"/>
    </location>
</feature>
<evidence type="ECO:0000256" key="1">
    <source>
        <dbReference type="ARBA" id="ARBA00004370"/>
    </source>
</evidence>
<feature type="region of interest" description="Disordered" evidence="6">
    <location>
        <begin position="77"/>
        <end position="102"/>
    </location>
</feature>
<evidence type="ECO:0000313" key="9">
    <source>
        <dbReference type="Proteomes" id="UP001055439"/>
    </source>
</evidence>
<evidence type="ECO:0000256" key="6">
    <source>
        <dbReference type="SAM" id="MobiDB-lite"/>
    </source>
</evidence>
<accession>A0A9E7F3Y0</accession>
<dbReference type="GO" id="GO:0016020">
    <property type="term" value="C:membrane"/>
    <property type="evidence" value="ECO:0007669"/>
    <property type="project" value="UniProtKB-SubCell"/>
</dbReference>
<feature type="compositionally biased region" description="Basic residues" evidence="6">
    <location>
        <begin position="86"/>
        <end position="96"/>
    </location>
</feature>
<dbReference type="InterPro" id="IPR007749">
    <property type="entry name" value="DUF677"/>
</dbReference>
<name>A0A9E7F3Y0_9LILI</name>
<dbReference type="PANTHER" id="PTHR31113">
    <property type="entry name" value="UPF0496 PROTEIN 3-RELATED"/>
    <property type="match status" value="1"/>
</dbReference>
<evidence type="ECO:0000313" key="8">
    <source>
        <dbReference type="EMBL" id="URD89034.1"/>
    </source>
</evidence>
<organism evidence="8 9">
    <name type="scientific">Musa troglodytarum</name>
    <name type="common">fe'i banana</name>
    <dbReference type="NCBI Taxonomy" id="320322"/>
    <lineage>
        <taxon>Eukaryota</taxon>
        <taxon>Viridiplantae</taxon>
        <taxon>Streptophyta</taxon>
        <taxon>Embryophyta</taxon>
        <taxon>Tracheophyta</taxon>
        <taxon>Spermatophyta</taxon>
        <taxon>Magnoliopsida</taxon>
        <taxon>Liliopsida</taxon>
        <taxon>Zingiberales</taxon>
        <taxon>Musaceae</taxon>
        <taxon>Musa</taxon>
    </lineage>
</organism>
<evidence type="ECO:0000256" key="5">
    <source>
        <dbReference type="ARBA" id="ARBA00023136"/>
    </source>
</evidence>
<comment type="similarity">
    <text evidence="2">Belongs to the UPF0496 family.</text>
</comment>
<keyword evidence="4 7" id="KW-1133">Transmembrane helix</keyword>
<keyword evidence="9" id="KW-1185">Reference proteome</keyword>
<dbReference type="Pfam" id="PF05055">
    <property type="entry name" value="DUF677"/>
    <property type="match status" value="1"/>
</dbReference>
<proteinExistence type="inferred from homology"/>
<sequence length="322" mass="36055">MGCSSTKLRSSAAANFHALELKKVIQRNPELAAFAKEYPESILPAIKSGLDNLDRCLGKALYGVSIIQAAIDHYEEEEKSKQQQQQHRRSQKKKKADTKEKHAYAKTVAKLQELERAGHPFADLNVKEPQQALSKLRETMDRLRDRKKEIKAALRSAKRWRKFWDVVFTAAFIGVLVCSVALAATGAAPVAITAGTAGATAIKAVEPWANSLWDGREKALRDEKEVVKMMLDDGLSLSVHELDSIRSLVVKLWNDVETLVQKVEFVLKQEDDEAIEVGMTELKRKMEATDVKGSIKSLKDKVDACKKEIQPSESKFLKITRD</sequence>
<keyword evidence="3 7" id="KW-0812">Transmembrane</keyword>
<dbReference type="AlphaFoldDB" id="A0A9E7F3Y0"/>
<keyword evidence="5 7" id="KW-0472">Membrane</keyword>
<dbReference type="PANTHER" id="PTHR31113:SF3">
    <property type="entry name" value="UPF0496 PROTEIN 1"/>
    <property type="match status" value="1"/>
</dbReference>
<protein>
    <submittedName>
        <fullName evidence="8">UPF0496 protein</fullName>
    </submittedName>
</protein>
<evidence type="ECO:0000256" key="3">
    <source>
        <dbReference type="ARBA" id="ARBA00022692"/>
    </source>
</evidence>
<evidence type="ECO:0000256" key="2">
    <source>
        <dbReference type="ARBA" id="ARBA00009074"/>
    </source>
</evidence>
<evidence type="ECO:0000256" key="7">
    <source>
        <dbReference type="SAM" id="Phobius"/>
    </source>
</evidence>
<dbReference type="OrthoDB" id="775669at2759"/>
<comment type="subcellular location">
    <subcellularLocation>
        <location evidence="1">Membrane</location>
    </subcellularLocation>
</comment>
<evidence type="ECO:0000256" key="4">
    <source>
        <dbReference type="ARBA" id="ARBA00022989"/>
    </source>
</evidence>
<reference evidence="8" key="1">
    <citation type="submission" date="2022-05" db="EMBL/GenBank/DDBJ databases">
        <title>The Musa troglodytarum L. genome provides insights into the mechanism of non-climacteric behaviour and enrichment of carotenoids.</title>
        <authorList>
            <person name="Wang J."/>
        </authorList>
    </citation>
    <scope>NUCLEOTIDE SEQUENCE</scope>
    <source>
        <tissue evidence="8">Leaf</tissue>
    </source>
</reference>